<gene>
    <name evidence="1" type="ORF">FTO68_00500</name>
</gene>
<proteinExistence type="predicted"/>
<dbReference type="InterPro" id="IPR007636">
    <property type="entry name" value="Restrct_endonuc_II_XhoI"/>
</dbReference>
<dbReference type="RefSeq" id="WP_368659861.1">
    <property type="nucleotide sequence ID" value="NZ_VOTZ01000001.1"/>
</dbReference>
<dbReference type="AlphaFoldDB" id="A0ABD4TI18"/>
<comment type="caution">
    <text evidence="1">The sequence shown here is derived from an EMBL/GenBank/DDBJ whole genome shotgun (WGS) entry which is preliminary data.</text>
</comment>
<dbReference type="EMBL" id="VOTZ01000001">
    <property type="protein sequence ID" value="MCQ1537475.1"/>
    <property type="molecule type" value="Genomic_DNA"/>
</dbReference>
<name>A0ABD4TI18_9EURY</name>
<evidence type="ECO:0000313" key="1">
    <source>
        <dbReference type="EMBL" id="MCQ1537475.1"/>
    </source>
</evidence>
<evidence type="ECO:0000313" key="2">
    <source>
        <dbReference type="Proteomes" id="UP001524383"/>
    </source>
</evidence>
<dbReference type="Pfam" id="PF04555">
    <property type="entry name" value="XhoI"/>
    <property type="match status" value="1"/>
</dbReference>
<dbReference type="Proteomes" id="UP001524383">
    <property type="component" value="Unassembled WGS sequence"/>
</dbReference>
<protein>
    <submittedName>
        <fullName evidence="1">Uncharacterized protein</fullName>
    </submittedName>
</protein>
<keyword evidence="2" id="KW-1185">Reference proteome</keyword>
<accession>A0ABD4TI18</accession>
<sequence>MNNRTEELVGSAVDLWTAYREGAFRTSPPPWLGCLILLEDCRDSQRGIQIREPHFEVFPEFKGASYIERYHQACTKLLRERIYSGVCYITARKDMKGHYTEPDTELSGERFLRSLTSHLHLFYPID</sequence>
<reference evidence="1 2" key="1">
    <citation type="submission" date="2019-08" db="EMBL/GenBank/DDBJ databases">
        <authorList>
            <person name="Chen S.-C."/>
            <person name="Lai M.-C."/>
            <person name="You Y.-T."/>
        </authorList>
    </citation>
    <scope>NUCLEOTIDE SEQUENCE [LARGE SCALE GENOMIC DNA]</scope>
    <source>
        <strain evidence="1 2">P2F9704a</strain>
    </source>
</reference>
<organism evidence="1 2">
    <name type="scientific">Methanocalculus taiwanensis</name>
    <dbReference type="NCBI Taxonomy" id="106207"/>
    <lineage>
        <taxon>Archaea</taxon>
        <taxon>Methanobacteriati</taxon>
        <taxon>Methanobacteriota</taxon>
        <taxon>Stenosarchaea group</taxon>
        <taxon>Methanomicrobia</taxon>
        <taxon>Methanomicrobiales</taxon>
        <taxon>Methanocalculaceae</taxon>
        <taxon>Methanocalculus</taxon>
    </lineage>
</organism>